<dbReference type="OrthoDB" id="26525at2759"/>
<keyword evidence="7" id="KW-1185">Reference proteome</keyword>
<evidence type="ECO:0000256" key="2">
    <source>
        <dbReference type="ARBA" id="ARBA00022737"/>
    </source>
</evidence>
<dbReference type="EMBL" id="SWLB01000064">
    <property type="protein sequence ID" value="KAF3320359.1"/>
    <property type="molecule type" value="Genomic_DNA"/>
</dbReference>
<keyword evidence="1" id="KW-0479">Metal-binding</keyword>
<dbReference type="Gene3D" id="1.10.238.10">
    <property type="entry name" value="EF-hand"/>
    <property type="match status" value="2"/>
</dbReference>
<keyword evidence="4" id="KW-0812">Transmembrane</keyword>
<dbReference type="GO" id="GO:0005509">
    <property type="term" value="F:calcium ion binding"/>
    <property type="evidence" value="ECO:0007669"/>
    <property type="project" value="InterPro"/>
</dbReference>
<dbReference type="SMART" id="SM00054">
    <property type="entry name" value="EFh"/>
    <property type="match status" value="2"/>
</dbReference>
<dbReference type="InterPro" id="IPR039647">
    <property type="entry name" value="EF_hand_pair_protein_CML-like"/>
</dbReference>
<dbReference type="InterPro" id="IPR002048">
    <property type="entry name" value="EF_hand_dom"/>
</dbReference>
<dbReference type="Proteomes" id="UP000623129">
    <property type="component" value="Unassembled WGS sequence"/>
</dbReference>
<proteinExistence type="predicted"/>
<dbReference type="SUPFAM" id="SSF47473">
    <property type="entry name" value="EF-hand"/>
    <property type="match status" value="1"/>
</dbReference>
<feature type="domain" description="EF-hand" evidence="5">
    <location>
        <begin position="23"/>
        <end position="58"/>
    </location>
</feature>
<feature type="domain" description="EF-hand" evidence="5">
    <location>
        <begin position="108"/>
        <end position="143"/>
    </location>
</feature>
<evidence type="ECO:0000256" key="1">
    <source>
        <dbReference type="ARBA" id="ARBA00022723"/>
    </source>
</evidence>
<dbReference type="PROSITE" id="PS50222">
    <property type="entry name" value="EF_HAND_2"/>
    <property type="match status" value="2"/>
</dbReference>
<reference evidence="6" key="1">
    <citation type="submission" date="2020-01" db="EMBL/GenBank/DDBJ databases">
        <title>Genome sequence of Kobresia littledalei, the first chromosome-level genome in the family Cyperaceae.</title>
        <authorList>
            <person name="Qu G."/>
        </authorList>
    </citation>
    <scope>NUCLEOTIDE SEQUENCE</scope>
    <source>
        <strain evidence="6">C.B.Clarke</strain>
        <tissue evidence="6">Leaf</tissue>
    </source>
</reference>
<dbReference type="AlphaFoldDB" id="A0A833QJU1"/>
<gene>
    <name evidence="6" type="ORF">FCM35_KLT22039</name>
</gene>
<organism evidence="6 7">
    <name type="scientific">Carex littledalei</name>
    <dbReference type="NCBI Taxonomy" id="544730"/>
    <lineage>
        <taxon>Eukaryota</taxon>
        <taxon>Viridiplantae</taxon>
        <taxon>Streptophyta</taxon>
        <taxon>Embryophyta</taxon>
        <taxon>Tracheophyta</taxon>
        <taxon>Spermatophyta</taxon>
        <taxon>Magnoliopsida</taxon>
        <taxon>Liliopsida</taxon>
        <taxon>Poales</taxon>
        <taxon>Cyperaceae</taxon>
        <taxon>Cyperoideae</taxon>
        <taxon>Cariceae</taxon>
        <taxon>Carex</taxon>
        <taxon>Carex subgen. Euthyceras</taxon>
    </lineage>
</organism>
<evidence type="ECO:0000256" key="4">
    <source>
        <dbReference type="SAM" id="Phobius"/>
    </source>
</evidence>
<dbReference type="Pfam" id="PF13499">
    <property type="entry name" value="EF-hand_7"/>
    <property type="match status" value="1"/>
</dbReference>
<name>A0A833QJU1_9POAL</name>
<evidence type="ECO:0000256" key="3">
    <source>
        <dbReference type="ARBA" id="ARBA00022837"/>
    </source>
</evidence>
<dbReference type="InterPro" id="IPR011992">
    <property type="entry name" value="EF-hand-dom_pair"/>
</dbReference>
<dbReference type="PROSITE" id="PS00018">
    <property type="entry name" value="EF_HAND_1"/>
    <property type="match status" value="2"/>
</dbReference>
<dbReference type="PANTHER" id="PTHR10891">
    <property type="entry name" value="EF-HAND CALCIUM-BINDING DOMAIN CONTAINING PROTEIN"/>
    <property type="match status" value="1"/>
</dbReference>
<dbReference type="CDD" id="cd00051">
    <property type="entry name" value="EFh"/>
    <property type="match status" value="1"/>
</dbReference>
<keyword evidence="4" id="KW-1133">Transmembrane helix</keyword>
<dbReference type="InterPro" id="IPR018247">
    <property type="entry name" value="EF_Hand_1_Ca_BS"/>
</dbReference>
<keyword evidence="2" id="KW-0677">Repeat</keyword>
<feature type="transmembrane region" description="Helical" evidence="4">
    <location>
        <begin position="169"/>
        <end position="199"/>
    </location>
</feature>
<protein>
    <submittedName>
        <fullName evidence="6">Calcium-binding protein CML27</fullName>
    </submittedName>
</protein>
<evidence type="ECO:0000313" key="7">
    <source>
        <dbReference type="Proteomes" id="UP000623129"/>
    </source>
</evidence>
<dbReference type="Pfam" id="PF13405">
    <property type="entry name" value="EF-hand_6"/>
    <property type="match status" value="1"/>
</dbReference>
<sequence length="200" mass="21966">MVTDEINLSAKPSSSFRLRNDSLNAVRLRRVFDLFDRNGDGELTAEEIASALDRLGLGGEQSEIMSAVSSFVPEGRTGLLFEDFERLHRSFGDSLFGGADVEASNEETDEEDMKEAFKVFDEDGDGFISAAELQSVLCKLGIAEAKSMARIKEMISSVDQNADGQFVRLLLIITWIAAGMMPQSICGWFIGIVMLHAMVL</sequence>
<comment type="caution">
    <text evidence="6">The sequence shown here is derived from an EMBL/GenBank/DDBJ whole genome shotgun (WGS) entry which is preliminary data.</text>
</comment>
<accession>A0A833QJU1</accession>
<evidence type="ECO:0000313" key="6">
    <source>
        <dbReference type="EMBL" id="KAF3320359.1"/>
    </source>
</evidence>
<keyword evidence="3" id="KW-0106">Calcium</keyword>
<keyword evidence="4" id="KW-0472">Membrane</keyword>
<dbReference type="FunFam" id="1.10.238.10:FF:000001">
    <property type="entry name" value="Calmodulin 1"/>
    <property type="match status" value="1"/>
</dbReference>
<evidence type="ECO:0000259" key="5">
    <source>
        <dbReference type="PROSITE" id="PS50222"/>
    </source>
</evidence>